<dbReference type="RefSeq" id="WP_184144711.1">
    <property type="nucleotide sequence ID" value="NZ_JACHIK010000008.1"/>
</dbReference>
<evidence type="ECO:0000313" key="1">
    <source>
        <dbReference type="EMBL" id="MBB5043340.1"/>
    </source>
</evidence>
<dbReference type="AlphaFoldDB" id="A0A7W8DV89"/>
<keyword evidence="2" id="KW-1185">Reference proteome</keyword>
<name>A0A7W8DV89_9HYPH</name>
<gene>
    <name evidence="1" type="ORF">HNQ66_002744</name>
</gene>
<proteinExistence type="predicted"/>
<evidence type="ECO:0000313" key="2">
    <source>
        <dbReference type="Proteomes" id="UP000535406"/>
    </source>
</evidence>
<organism evidence="1 2">
    <name type="scientific">Shinella fusca</name>
    <dbReference type="NCBI Taxonomy" id="544480"/>
    <lineage>
        <taxon>Bacteria</taxon>
        <taxon>Pseudomonadati</taxon>
        <taxon>Pseudomonadota</taxon>
        <taxon>Alphaproteobacteria</taxon>
        <taxon>Hyphomicrobiales</taxon>
        <taxon>Rhizobiaceae</taxon>
        <taxon>Shinella</taxon>
    </lineage>
</organism>
<accession>A0A7W8DV89</accession>
<dbReference type="Proteomes" id="UP000535406">
    <property type="component" value="Unassembled WGS sequence"/>
</dbReference>
<dbReference type="EMBL" id="JACHIK010000008">
    <property type="protein sequence ID" value="MBB5043340.1"/>
    <property type="molecule type" value="Genomic_DNA"/>
</dbReference>
<sequence>MVDAVSFSGNSYRAVSNALEARALAPSAESRPAASALAALAVPQPVTRVSTPSDMAEETGDLGFLYTPAGLPGTSALPAYAVPATQATDLEGANGRNGSARLAVESSELNALLSSFLTARTPSANPAPSPDVPAETGNTELAHAARQSVIAQIYSQF</sequence>
<reference evidence="1 2" key="1">
    <citation type="submission" date="2020-08" db="EMBL/GenBank/DDBJ databases">
        <title>Genomic Encyclopedia of Type Strains, Phase IV (KMG-IV): sequencing the most valuable type-strain genomes for metagenomic binning, comparative biology and taxonomic classification.</title>
        <authorList>
            <person name="Goeker M."/>
        </authorList>
    </citation>
    <scope>NUCLEOTIDE SEQUENCE [LARGE SCALE GENOMIC DNA]</scope>
    <source>
        <strain evidence="1 2">DSM 21319</strain>
    </source>
</reference>
<protein>
    <submittedName>
        <fullName evidence="1">Uncharacterized protein</fullName>
    </submittedName>
</protein>
<comment type="caution">
    <text evidence="1">The sequence shown here is derived from an EMBL/GenBank/DDBJ whole genome shotgun (WGS) entry which is preliminary data.</text>
</comment>